<keyword evidence="2" id="KW-1185">Reference proteome</keyword>
<dbReference type="RefSeq" id="WP_014822892.1">
    <property type="nucleotide sequence ID" value="NC_018065.1"/>
</dbReference>
<reference evidence="2" key="1">
    <citation type="submission" date="2011-04" db="EMBL/GenBank/DDBJ databases">
        <title>Genome sequence of Solibacillus silvestris StLB046.</title>
        <authorList>
            <person name="Morohoshi T."/>
            <person name="Someya N."/>
            <person name="Ikeda T."/>
        </authorList>
    </citation>
    <scope>NUCLEOTIDE SEQUENCE [LARGE SCALE GENOMIC DNA]</scope>
    <source>
        <strain evidence="2">StLB046</strain>
    </source>
</reference>
<dbReference type="CDD" id="cd20693">
    <property type="entry name" value="CdiI_EcoliA0-like"/>
    <property type="match status" value="1"/>
</dbReference>
<dbReference type="Pfam" id="PF24172">
    <property type="entry name" value="CdiI_ImmP"/>
    <property type="match status" value="1"/>
</dbReference>
<protein>
    <submittedName>
        <fullName evidence="1">Glucosamine 6-phosphate synthetase</fullName>
    </submittedName>
</protein>
<dbReference type="EMBL" id="AP012157">
    <property type="protein sequence ID" value="BAK15302.1"/>
    <property type="molecule type" value="Genomic_DNA"/>
</dbReference>
<evidence type="ECO:0000313" key="1">
    <source>
        <dbReference type="EMBL" id="BAK15302.1"/>
    </source>
</evidence>
<sequence>MNKEERQKRLNEIVEERKQKEIIQQAIQKENEVKILLQEVFGELELFEILDSNTTNSIVEDFSENFPIAFWNRIDWKNAIVNRVELNDQGIKSIPSLLISKEFDTSIPIYIFWGYDNHPCVKTKLTEELLSNIEDIVWLGNDLYLYCPTQKYVIEFFHDDTVNIGWI</sequence>
<dbReference type="AlphaFoldDB" id="F2F1G4"/>
<dbReference type="eggNOG" id="ENOG50337BY">
    <property type="taxonomic scope" value="Bacteria"/>
</dbReference>
<proteinExistence type="predicted"/>
<evidence type="ECO:0000313" key="2">
    <source>
        <dbReference type="Proteomes" id="UP000006691"/>
    </source>
</evidence>
<dbReference type="PATRIC" id="fig|1002809.3.peg.887"/>
<dbReference type="Proteomes" id="UP000006691">
    <property type="component" value="Chromosome"/>
</dbReference>
<dbReference type="HOGENOM" id="CLU_1600715_0_0_9"/>
<accession>F2F1G4</accession>
<gene>
    <name evidence="1" type="ordered locus">SSIL_0879</name>
</gene>
<reference evidence="1 2" key="2">
    <citation type="journal article" date="2012" name="J. Biosci. Bioeng.">
        <title>Complete genome sequence and characterization of the N-acylhomoserine lactone-degrading gene of the potato leaf-associated Solibacillus silvestris.</title>
        <authorList>
            <person name="Morohoshi T."/>
            <person name="Tominaga Y."/>
            <person name="Someya N."/>
            <person name="Ikeda T."/>
        </authorList>
    </citation>
    <scope>NUCLEOTIDE SEQUENCE [LARGE SCALE GENOMIC DNA]</scope>
    <source>
        <strain evidence="1 2">StLB046</strain>
    </source>
</reference>
<dbReference type="InterPro" id="IPR049585">
    <property type="entry name" value="CdiI_EcoliA0-like"/>
</dbReference>
<name>F2F1G4_SOLSS</name>
<dbReference type="KEGG" id="siv:SSIL_0879"/>
<organism evidence="1 2">
    <name type="scientific">Solibacillus silvestris (strain StLB046)</name>
    <name type="common">Bacillus silvestris</name>
    <dbReference type="NCBI Taxonomy" id="1002809"/>
    <lineage>
        <taxon>Bacteria</taxon>
        <taxon>Bacillati</taxon>
        <taxon>Bacillota</taxon>
        <taxon>Bacilli</taxon>
        <taxon>Bacillales</taxon>
        <taxon>Caryophanaceae</taxon>
        <taxon>Solibacillus</taxon>
    </lineage>
</organism>